<gene>
    <name evidence="2" type="ORF">OMP40_14865</name>
</gene>
<name>A0A9X4QUH6_9BACL</name>
<reference evidence="2" key="1">
    <citation type="submission" date="2022-10" db="EMBL/GenBank/DDBJ databases">
        <title>Comparative genomic analysis of Cohnella hashimotonis sp. nov., isolated from the International Space Station.</title>
        <authorList>
            <person name="Simpson A."/>
            <person name="Venkateswaran K."/>
        </authorList>
    </citation>
    <scope>NUCLEOTIDE SEQUENCE</scope>
    <source>
        <strain evidence="2">DSM 28161</strain>
    </source>
</reference>
<dbReference type="EMBL" id="JAPDIA010000003">
    <property type="protein sequence ID" value="MDG0810492.1"/>
    <property type="molecule type" value="Genomic_DNA"/>
</dbReference>
<dbReference type="Proteomes" id="UP001153404">
    <property type="component" value="Unassembled WGS sequence"/>
</dbReference>
<accession>A0A9X4QUH6</accession>
<evidence type="ECO:0000313" key="2">
    <source>
        <dbReference type="EMBL" id="MDG0810492.1"/>
    </source>
</evidence>
<keyword evidence="1" id="KW-0472">Membrane</keyword>
<comment type="caution">
    <text evidence="2">The sequence shown here is derived from an EMBL/GenBank/DDBJ whole genome shotgun (WGS) entry which is preliminary data.</text>
</comment>
<evidence type="ECO:0000313" key="3">
    <source>
        <dbReference type="Proteomes" id="UP001153404"/>
    </source>
</evidence>
<dbReference type="AlphaFoldDB" id="A0A9X4QUH6"/>
<sequence>MRLAPIQNPEKIKKVGEIYEKVVDANKDYFDFWLNHTLFHWDFWISLALTILPWAVWLKVRKKGSADRSLFVIFFYRYRYVLVGLCRHLLRAMVLHGQSDSYDSRVCPMGFLRTSRFYRFADRIQAAFLSAGQSDDLRWRQRLYRGACLPLAGLLCHGKLEYPDFVPHLFSHLPGFLQDRHKKNALRRFKRKQLRFNRCLDRRRAQGRQARGLGVVYGSVTTNIAASHCIRQMS</sequence>
<protein>
    <submittedName>
        <fullName evidence="2">Uncharacterized protein</fullName>
    </submittedName>
</protein>
<feature type="transmembrane region" description="Helical" evidence="1">
    <location>
        <begin position="38"/>
        <end position="58"/>
    </location>
</feature>
<keyword evidence="1" id="KW-0812">Transmembrane</keyword>
<keyword evidence="3" id="KW-1185">Reference proteome</keyword>
<keyword evidence="1" id="KW-1133">Transmembrane helix</keyword>
<organism evidence="2 3">
    <name type="scientific">Cohnella rhizosphaerae</name>
    <dbReference type="NCBI Taxonomy" id="1457232"/>
    <lineage>
        <taxon>Bacteria</taxon>
        <taxon>Bacillati</taxon>
        <taxon>Bacillota</taxon>
        <taxon>Bacilli</taxon>
        <taxon>Bacillales</taxon>
        <taxon>Paenibacillaceae</taxon>
        <taxon>Cohnella</taxon>
    </lineage>
</organism>
<evidence type="ECO:0000256" key="1">
    <source>
        <dbReference type="SAM" id="Phobius"/>
    </source>
</evidence>
<proteinExistence type="predicted"/>